<keyword evidence="1" id="KW-0812">Transmembrane</keyword>
<name>A0A4R5MHG6_9BURK</name>
<comment type="caution">
    <text evidence="2">The sequence shown here is derived from an EMBL/GenBank/DDBJ whole genome shotgun (WGS) entry which is preliminary data.</text>
</comment>
<keyword evidence="1" id="KW-0472">Membrane</keyword>
<evidence type="ECO:0000256" key="1">
    <source>
        <dbReference type="SAM" id="Phobius"/>
    </source>
</evidence>
<feature type="transmembrane region" description="Helical" evidence="1">
    <location>
        <begin position="121"/>
        <end position="146"/>
    </location>
</feature>
<dbReference type="RefSeq" id="WP_133193291.1">
    <property type="nucleotide sequence ID" value="NZ_JBHUCW010000001.1"/>
</dbReference>
<dbReference type="EMBL" id="SMRP01000001">
    <property type="protein sequence ID" value="TDG26240.1"/>
    <property type="molecule type" value="Genomic_DNA"/>
</dbReference>
<organism evidence="2 3">
    <name type="scientific">Paraburkholderia silviterrae</name>
    <dbReference type="NCBI Taxonomy" id="2528715"/>
    <lineage>
        <taxon>Bacteria</taxon>
        <taxon>Pseudomonadati</taxon>
        <taxon>Pseudomonadota</taxon>
        <taxon>Betaproteobacteria</taxon>
        <taxon>Burkholderiales</taxon>
        <taxon>Burkholderiaceae</taxon>
        <taxon>Paraburkholderia</taxon>
    </lineage>
</organism>
<dbReference type="AlphaFoldDB" id="A0A4R5MHG6"/>
<dbReference type="OrthoDB" id="9114154at2"/>
<accession>A0A4R5MHG6</accession>
<gene>
    <name evidence="2" type="ORF">EYW47_02515</name>
</gene>
<protein>
    <submittedName>
        <fullName evidence="2">Uncharacterized protein</fullName>
    </submittedName>
</protein>
<keyword evidence="3" id="KW-1185">Reference proteome</keyword>
<dbReference type="Proteomes" id="UP000295722">
    <property type="component" value="Unassembled WGS sequence"/>
</dbReference>
<evidence type="ECO:0000313" key="3">
    <source>
        <dbReference type="Proteomes" id="UP000295722"/>
    </source>
</evidence>
<sequence>MTEAEHEIATGHSAHAWTQGWNWLVIAIVVVAPLVLILVEYKLRDELCALRARHAYHPLDFFSPTMMAAALTMALPCMSMPGSLPRLIALPRPPSIFYFSYRRRWACAHRAGIRHNRTARYLWHANVGVAVFALFLSCGIFVLWLLRLHPEGSASIADTWGTPQKESCTAYGIAASLTLLKATLERLEK</sequence>
<proteinExistence type="predicted"/>
<evidence type="ECO:0000313" key="2">
    <source>
        <dbReference type="EMBL" id="TDG26240.1"/>
    </source>
</evidence>
<reference evidence="2 3" key="1">
    <citation type="submission" date="2019-03" db="EMBL/GenBank/DDBJ databases">
        <title>Paraburkholderia sp. 4M-K11, isolated from subtropical forest soil.</title>
        <authorList>
            <person name="Gao Z.-H."/>
            <person name="Qiu L.-H."/>
        </authorList>
    </citation>
    <scope>NUCLEOTIDE SEQUENCE [LARGE SCALE GENOMIC DNA]</scope>
    <source>
        <strain evidence="2 3">4M-K11</strain>
    </source>
</reference>
<feature type="transmembrane region" description="Helical" evidence="1">
    <location>
        <begin position="20"/>
        <end position="41"/>
    </location>
</feature>
<keyword evidence="1" id="KW-1133">Transmembrane helix</keyword>